<dbReference type="CDD" id="cd06223">
    <property type="entry name" value="PRTases_typeI"/>
    <property type="match status" value="1"/>
</dbReference>
<dbReference type="EC" id="2.4.2.7" evidence="7 12"/>
<accession>A0A6J4U5X2</accession>
<dbReference type="AlphaFoldDB" id="A0A6J4U5X2"/>
<name>A0A6J4U5X2_9ACTN</name>
<comment type="subunit">
    <text evidence="6 12">Homodimer.</text>
</comment>
<dbReference type="InterPro" id="IPR050054">
    <property type="entry name" value="UPRTase/APRTase"/>
</dbReference>
<proteinExistence type="inferred from homology"/>
<evidence type="ECO:0000256" key="8">
    <source>
        <dbReference type="ARBA" id="ARBA00022490"/>
    </source>
</evidence>
<dbReference type="NCBIfam" id="TIGR01090">
    <property type="entry name" value="apt"/>
    <property type="match status" value="1"/>
</dbReference>
<keyword evidence="8 12" id="KW-0963">Cytoplasm</keyword>
<dbReference type="InterPro" id="IPR000836">
    <property type="entry name" value="PRTase_dom"/>
</dbReference>
<dbReference type="GO" id="GO:0006168">
    <property type="term" value="P:adenine salvage"/>
    <property type="evidence" value="ECO:0007669"/>
    <property type="project" value="InterPro"/>
</dbReference>
<dbReference type="GO" id="GO:0005737">
    <property type="term" value="C:cytoplasm"/>
    <property type="evidence" value="ECO:0007669"/>
    <property type="project" value="UniProtKB-SubCell"/>
</dbReference>
<evidence type="ECO:0000256" key="10">
    <source>
        <dbReference type="ARBA" id="ARBA00022679"/>
    </source>
</evidence>
<keyword evidence="10 12" id="KW-0808">Transferase</keyword>
<evidence type="ECO:0000256" key="4">
    <source>
        <dbReference type="ARBA" id="ARBA00004659"/>
    </source>
</evidence>
<dbReference type="PANTHER" id="PTHR32315">
    <property type="entry name" value="ADENINE PHOSPHORIBOSYLTRANSFERASE"/>
    <property type="match status" value="1"/>
</dbReference>
<reference evidence="14" key="1">
    <citation type="submission" date="2020-02" db="EMBL/GenBank/DDBJ databases">
        <authorList>
            <person name="Meier V. D."/>
        </authorList>
    </citation>
    <scope>NUCLEOTIDE SEQUENCE</scope>
    <source>
        <strain evidence="14">AVDCRST_MAG05</strain>
    </source>
</reference>
<comment type="catalytic activity">
    <reaction evidence="1 12">
        <text>AMP + diphosphate = 5-phospho-alpha-D-ribose 1-diphosphate + adenine</text>
        <dbReference type="Rhea" id="RHEA:16609"/>
        <dbReference type="ChEBI" id="CHEBI:16708"/>
        <dbReference type="ChEBI" id="CHEBI:33019"/>
        <dbReference type="ChEBI" id="CHEBI:58017"/>
        <dbReference type="ChEBI" id="CHEBI:456215"/>
        <dbReference type="EC" id="2.4.2.7"/>
    </reaction>
</comment>
<protein>
    <recommendedName>
        <fullName evidence="7 12">Adenine phosphoribosyltransferase</fullName>
        <shortName evidence="12">APRT</shortName>
        <ecNumber evidence="7 12">2.4.2.7</ecNumber>
    </recommendedName>
</protein>
<evidence type="ECO:0000256" key="3">
    <source>
        <dbReference type="ARBA" id="ARBA00004496"/>
    </source>
</evidence>
<evidence type="ECO:0000256" key="5">
    <source>
        <dbReference type="ARBA" id="ARBA00008391"/>
    </source>
</evidence>
<dbReference type="NCBIfam" id="NF002634">
    <property type="entry name" value="PRK02304.1-3"/>
    <property type="match status" value="1"/>
</dbReference>
<dbReference type="GO" id="GO:0002055">
    <property type="term" value="F:adenine binding"/>
    <property type="evidence" value="ECO:0007669"/>
    <property type="project" value="TreeGrafter"/>
</dbReference>
<evidence type="ECO:0000256" key="1">
    <source>
        <dbReference type="ARBA" id="ARBA00000868"/>
    </source>
</evidence>
<evidence type="ECO:0000256" key="11">
    <source>
        <dbReference type="ARBA" id="ARBA00022726"/>
    </source>
</evidence>
<comment type="pathway">
    <text evidence="4 12">Purine metabolism; AMP biosynthesis via salvage pathway; AMP from adenine: step 1/1.</text>
</comment>
<dbReference type="GO" id="GO:0044209">
    <property type="term" value="P:AMP salvage"/>
    <property type="evidence" value="ECO:0007669"/>
    <property type="project" value="UniProtKB-UniRule"/>
</dbReference>
<dbReference type="HAMAP" id="MF_00004">
    <property type="entry name" value="Aden_phosphoribosyltr"/>
    <property type="match status" value="1"/>
</dbReference>
<dbReference type="UniPathway" id="UPA00588">
    <property type="reaction ID" value="UER00646"/>
</dbReference>
<dbReference type="InterPro" id="IPR005764">
    <property type="entry name" value="Ade_phspho_trans"/>
</dbReference>
<dbReference type="EMBL" id="CADCVM010000555">
    <property type="protein sequence ID" value="CAA9539316.1"/>
    <property type="molecule type" value="Genomic_DNA"/>
</dbReference>
<dbReference type="InterPro" id="IPR029057">
    <property type="entry name" value="PRTase-like"/>
</dbReference>
<keyword evidence="9 12" id="KW-0328">Glycosyltransferase</keyword>
<evidence type="ECO:0000256" key="12">
    <source>
        <dbReference type="HAMAP-Rule" id="MF_00004"/>
    </source>
</evidence>
<comment type="function">
    <text evidence="2 12">Catalyzes a salvage reaction resulting in the formation of AMP, that is energically less costly than de novo synthesis.</text>
</comment>
<dbReference type="FunFam" id="3.40.50.2020:FF:000004">
    <property type="entry name" value="Adenine phosphoribosyltransferase"/>
    <property type="match status" value="1"/>
</dbReference>
<dbReference type="GO" id="GO:0003999">
    <property type="term" value="F:adenine phosphoribosyltransferase activity"/>
    <property type="evidence" value="ECO:0007669"/>
    <property type="project" value="UniProtKB-UniRule"/>
</dbReference>
<dbReference type="Pfam" id="PF00156">
    <property type="entry name" value="Pribosyltran"/>
    <property type="match status" value="1"/>
</dbReference>
<dbReference type="GO" id="GO:0016208">
    <property type="term" value="F:AMP binding"/>
    <property type="evidence" value="ECO:0007669"/>
    <property type="project" value="TreeGrafter"/>
</dbReference>
<evidence type="ECO:0000259" key="13">
    <source>
        <dbReference type="Pfam" id="PF00156"/>
    </source>
</evidence>
<comment type="subcellular location">
    <subcellularLocation>
        <location evidence="3 12">Cytoplasm</location>
    </subcellularLocation>
</comment>
<keyword evidence="11 12" id="KW-0660">Purine salvage</keyword>
<dbReference type="Gene3D" id="3.40.50.2020">
    <property type="match status" value="1"/>
</dbReference>
<sequence>MPDKDDALKSVRARIRTVPDFPKPGISYKDITPLIEDGTALHATTDALHRATSHLGYDLILSAEARGFVFGTALAYRAEKGLVLARKPNKLPRTTISATYDLEYGTDTLEAHADSMGEGARVLVCDDLLATGGTARAMCDLVENAGGTVVGVAFVIELGYLEGRDRLAPYEVISLVTYATPDD</sequence>
<dbReference type="PANTHER" id="PTHR32315:SF3">
    <property type="entry name" value="ADENINE PHOSPHORIBOSYLTRANSFERASE"/>
    <property type="match status" value="1"/>
</dbReference>
<evidence type="ECO:0000313" key="14">
    <source>
        <dbReference type="EMBL" id="CAA9539316.1"/>
    </source>
</evidence>
<evidence type="ECO:0000256" key="9">
    <source>
        <dbReference type="ARBA" id="ARBA00022676"/>
    </source>
</evidence>
<evidence type="ECO:0000256" key="7">
    <source>
        <dbReference type="ARBA" id="ARBA00011893"/>
    </source>
</evidence>
<feature type="domain" description="Phosphoribosyltransferase" evidence="13">
    <location>
        <begin position="58"/>
        <end position="173"/>
    </location>
</feature>
<gene>
    <name evidence="12" type="primary">apt</name>
    <name evidence="14" type="ORF">AVDCRST_MAG05-5224</name>
</gene>
<organism evidence="14">
    <name type="scientific">uncultured Rubrobacteraceae bacterium</name>
    <dbReference type="NCBI Taxonomy" id="349277"/>
    <lineage>
        <taxon>Bacteria</taxon>
        <taxon>Bacillati</taxon>
        <taxon>Actinomycetota</taxon>
        <taxon>Rubrobacteria</taxon>
        <taxon>Rubrobacterales</taxon>
        <taxon>Rubrobacteraceae</taxon>
        <taxon>environmental samples</taxon>
    </lineage>
</organism>
<comment type="similarity">
    <text evidence="5 12">Belongs to the purine/pyrimidine phosphoribosyltransferase family.</text>
</comment>
<dbReference type="SUPFAM" id="SSF53271">
    <property type="entry name" value="PRTase-like"/>
    <property type="match status" value="1"/>
</dbReference>
<dbReference type="NCBIfam" id="NF002636">
    <property type="entry name" value="PRK02304.1-5"/>
    <property type="match status" value="1"/>
</dbReference>
<evidence type="ECO:0000256" key="2">
    <source>
        <dbReference type="ARBA" id="ARBA00003968"/>
    </source>
</evidence>
<evidence type="ECO:0000256" key="6">
    <source>
        <dbReference type="ARBA" id="ARBA00011738"/>
    </source>
</evidence>
<dbReference type="GO" id="GO:0006166">
    <property type="term" value="P:purine ribonucleoside salvage"/>
    <property type="evidence" value="ECO:0007669"/>
    <property type="project" value="UniProtKB-UniRule"/>
</dbReference>